<dbReference type="EMBL" id="FQXC01000001">
    <property type="protein sequence ID" value="SHG96923.1"/>
    <property type="molecule type" value="Genomic_DNA"/>
</dbReference>
<dbReference type="InterPro" id="IPR050266">
    <property type="entry name" value="AB_hydrolase_sf"/>
</dbReference>
<gene>
    <name evidence="2" type="ORF">SAMN05443551_1161</name>
</gene>
<dbReference type="SUPFAM" id="SSF53474">
    <property type="entry name" value="alpha/beta-Hydrolases"/>
    <property type="match status" value="1"/>
</dbReference>
<dbReference type="InterPro" id="IPR029058">
    <property type="entry name" value="AB_hydrolase_fold"/>
</dbReference>
<proteinExistence type="predicted"/>
<feature type="domain" description="AB hydrolase-1" evidence="1">
    <location>
        <begin position="5"/>
        <end position="223"/>
    </location>
</feature>
<dbReference type="Pfam" id="PF12697">
    <property type="entry name" value="Abhydrolase_6"/>
    <property type="match status" value="1"/>
</dbReference>
<dbReference type="Gene3D" id="3.40.50.1820">
    <property type="entry name" value="alpha/beta hydrolase"/>
    <property type="match status" value="1"/>
</dbReference>
<reference evidence="2 3" key="1">
    <citation type="submission" date="2016-11" db="EMBL/GenBank/DDBJ databases">
        <authorList>
            <person name="Jaros S."/>
            <person name="Januszkiewicz K."/>
            <person name="Wedrychowicz H."/>
        </authorList>
    </citation>
    <scope>NUCLEOTIDE SEQUENCE [LARGE SCALE GENOMIC DNA]</scope>
    <source>
        <strain evidence="2 3">DSM 29431</strain>
    </source>
</reference>
<evidence type="ECO:0000313" key="2">
    <source>
        <dbReference type="EMBL" id="SHG96923.1"/>
    </source>
</evidence>
<keyword evidence="3" id="KW-1185">Reference proteome</keyword>
<dbReference type="PANTHER" id="PTHR43798:SF29">
    <property type="entry name" value="AB HYDROLASE-1 DOMAIN-CONTAINING PROTEIN"/>
    <property type="match status" value="1"/>
</dbReference>
<dbReference type="AlphaFoldDB" id="A0A1M5P6R9"/>
<protein>
    <submittedName>
        <fullName evidence="2">Pimeloyl-ACP methyl ester carboxylesterase</fullName>
    </submittedName>
</protein>
<dbReference type="PANTHER" id="PTHR43798">
    <property type="entry name" value="MONOACYLGLYCEROL LIPASE"/>
    <property type="match status" value="1"/>
</dbReference>
<evidence type="ECO:0000313" key="3">
    <source>
        <dbReference type="Proteomes" id="UP000184221"/>
    </source>
</evidence>
<dbReference type="Proteomes" id="UP000184221">
    <property type="component" value="Unassembled WGS sequence"/>
</dbReference>
<organism evidence="2 3">
    <name type="scientific">Marivita hallyeonensis</name>
    <dbReference type="NCBI Taxonomy" id="996342"/>
    <lineage>
        <taxon>Bacteria</taxon>
        <taxon>Pseudomonadati</taxon>
        <taxon>Pseudomonadota</taxon>
        <taxon>Alphaproteobacteria</taxon>
        <taxon>Rhodobacterales</taxon>
        <taxon>Roseobacteraceae</taxon>
        <taxon>Marivita</taxon>
    </lineage>
</organism>
<dbReference type="InterPro" id="IPR000073">
    <property type="entry name" value="AB_hydrolase_1"/>
</dbReference>
<dbReference type="STRING" id="996342.SAMN05443551_1161"/>
<name>A0A1M5P6R9_9RHOB</name>
<accession>A0A1M5P6R9</accession>
<evidence type="ECO:0000259" key="1">
    <source>
        <dbReference type="Pfam" id="PF12697"/>
    </source>
</evidence>
<dbReference type="RefSeq" id="WP_072776491.1">
    <property type="nucleotide sequence ID" value="NZ_FQXC01000001.1"/>
</dbReference>
<dbReference type="PRINTS" id="PR00111">
    <property type="entry name" value="ABHYDROLASE"/>
</dbReference>
<dbReference type="OrthoDB" id="5491135at2"/>
<sequence>MVEPLVFLPGMMCDARLFEPQIRAFSATHPVMVAPITHGQRIEEIASNLMTALPPKFALAGLSMGGIVAMELLRRAPDRVTRIALMDTNPLAETPQVAANREPQIIKVKSGKLTEVMRDELKPNYLAPGPRRPQVLQTVMEMAQTLGPGVFVNQSRALQRRRDQQATLRKIHQPALVMCGAHDALCPVKRHTFMAELIPHAKLVVLENAGHLPTLETPDEANDALWGWLHQPYVLR</sequence>